<comment type="caution">
    <text evidence="1">The sequence shown here is derived from an EMBL/GenBank/DDBJ whole genome shotgun (WGS) entry which is preliminary data.</text>
</comment>
<sequence>MKLVRLVRKALPGKSLKSYAWYGWI</sequence>
<protein>
    <submittedName>
        <fullName evidence="1">Tryptorubin family RiPP</fullName>
    </submittedName>
</protein>
<gene>
    <name evidence="1" type="ORF">ACFSVL_02150</name>
</gene>
<dbReference type="RefSeq" id="WP_369333442.1">
    <property type="nucleotide sequence ID" value="NZ_JBHUKS010000003.1"/>
</dbReference>
<accession>A0ABW5GZ58</accession>
<organism evidence="1 2">
    <name type="scientific">Amycolatopsis silviterrae</name>
    <dbReference type="NCBI Taxonomy" id="1656914"/>
    <lineage>
        <taxon>Bacteria</taxon>
        <taxon>Bacillati</taxon>
        <taxon>Actinomycetota</taxon>
        <taxon>Actinomycetes</taxon>
        <taxon>Pseudonocardiales</taxon>
        <taxon>Pseudonocardiaceae</taxon>
        <taxon>Amycolatopsis</taxon>
    </lineage>
</organism>
<dbReference type="EMBL" id="JBHUKS010000003">
    <property type="protein sequence ID" value="MFD2466176.1"/>
    <property type="molecule type" value="Genomic_DNA"/>
</dbReference>
<reference evidence="2" key="1">
    <citation type="journal article" date="2019" name="Int. J. Syst. Evol. Microbiol.">
        <title>The Global Catalogue of Microorganisms (GCM) 10K type strain sequencing project: providing services to taxonomists for standard genome sequencing and annotation.</title>
        <authorList>
            <consortium name="The Broad Institute Genomics Platform"/>
            <consortium name="The Broad Institute Genome Sequencing Center for Infectious Disease"/>
            <person name="Wu L."/>
            <person name="Ma J."/>
        </authorList>
    </citation>
    <scope>NUCLEOTIDE SEQUENCE [LARGE SCALE GENOMIC DNA]</scope>
    <source>
        <strain evidence="2">CGMCC 4.7641</strain>
    </source>
</reference>
<keyword evidence="2" id="KW-1185">Reference proteome</keyword>
<dbReference type="NCBIfam" id="NF038372">
    <property type="entry name" value="tryptorubin_fam"/>
    <property type="match status" value="1"/>
</dbReference>
<dbReference type="Proteomes" id="UP001597483">
    <property type="component" value="Unassembled WGS sequence"/>
</dbReference>
<evidence type="ECO:0000313" key="1">
    <source>
        <dbReference type="EMBL" id="MFD2466176.1"/>
    </source>
</evidence>
<name>A0ABW5GZ58_9PSEU</name>
<proteinExistence type="predicted"/>
<evidence type="ECO:0000313" key="2">
    <source>
        <dbReference type="Proteomes" id="UP001597483"/>
    </source>
</evidence>